<keyword evidence="2" id="KW-0131">Cell cycle</keyword>
<dbReference type="PROSITE" id="PS50003">
    <property type="entry name" value="PH_DOMAIN"/>
    <property type="match status" value="1"/>
</dbReference>
<dbReference type="PANTHER" id="PTHR36100:SF1">
    <property type="entry name" value="BUD SITE SELECTION PROTEIN 4"/>
    <property type="match status" value="1"/>
</dbReference>
<dbReference type="SUPFAM" id="SSF50729">
    <property type="entry name" value="PH domain-like"/>
    <property type="match status" value="1"/>
</dbReference>
<keyword evidence="1" id="KW-0132">Cell division</keyword>
<organism evidence="5 6">
    <name type="scientific">Peltaster fructicola</name>
    <dbReference type="NCBI Taxonomy" id="286661"/>
    <lineage>
        <taxon>Eukaryota</taxon>
        <taxon>Fungi</taxon>
        <taxon>Dikarya</taxon>
        <taxon>Ascomycota</taxon>
        <taxon>Pezizomycotina</taxon>
        <taxon>Dothideomycetes</taxon>
        <taxon>Dothideomycetes incertae sedis</taxon>
        <taxon>Peltaster</taxon>
    </lineage>
</organism>
<dbReference type="FunFam" id="2.30.29.30:FF:000311">
    <property type="entry name" value="GTP binding protein (Bud4)"/>
    <property type="match status" value="1"/>
</dbReference>
<dbReference type="InterPro" id="IPR052007">
    <property type="entry name" value="Bud4"/>
</dbReference>
<dbReference type="PANTHER" id="PTHR36100">
    <property type="entry name" value="BUD SITE SELECTION PROTEIN 4"/>
    <property type="match status" value="1"/>
</dbReference>
<feature type="region of interest" description="Disordered" evidence="3">
    <location>
        <begin position="150"/>
        <end position="228"/>
    </location>
</feature>
<dbReference type="EMBL" id="CP051142">
    <property type="protein sequence ID" value="QIX01298.1"/>
    <property type="molecule type" value="Genomic_DNA"/>
</dbReference>
<dbReference type="CDD" id="cd13278">
    <property type="entry name" value="PH_Bud4"/>
    <property type="match status" value="1"/>
</dbReference>
<evidence type="ECO:0000256" key="2">
    <source>
        <dbReference type="ARBA" id="ARBA00023306"/>
    </source>
</evidence>
<proteinExistence type="predicted"/>
<evidence type="ECO:0000256" key="3">
    <source>
        <dbReference type="SAM" id="MobiDB-lite"/>
    </source>
</evidence>
<protein>
    <recommendedName>
        <fullName evidence="4">PH domain-containing protein</fullName>
    </recommendedName>
</protein>
<reference evidence="5 6" key="1">
    <citation type="journal article" date="2016" name="Sci. Rep.">
        <title>Peltaster fructicola genome reveals evolution from an invasive phytopathogen to an ectophytic parasite.</title>
        <authorList>
            <person name="Xu C."/>
            <person name="Chen H."/>
            <person name="Gleason M.L."/>
            <person name="Xu J.R."/>
            <person name="Liu H."/>
            <person name="Zhang R."/>
            <person name="Sun G."/>
        </authorList>
    </citation>
    <scope>NUCLEOTIDE SEQUENCE [LARGE SCALE GENOMIC DNA]</scope>
    <source>
        <strain evidence="5 6">LNHT1506</strain>
    </source>
</reference>
<feature type="compositionally biased region" description="Acidic residues" evidence="3">
    <location>
        <begin position="309"/>
        <end position="319"/>
    </location>
</feature>
<feature type="region of interest" description="Disordered" evidence="3">
    <location>
        <begin position="243"/>
        <end position="332"/>
    </location>
</feature>
<feature type="compositionally biased region" description="Polar residues" evidence="3">
    <location>
        <begin position="11"/>
        <end position="20"/>
    </location>
</feature>
<feature type="compositionally biased region" description="Acidic residues" evidence="3">
    <location>
        <begin position="290"/>
        <end position="301"/>
    </location>
</feature>
<dbReference type="SMART" id="SM00233">
    <property type="entry name" value="PH"/>
    <property type="match status" value="1"/>
</dbReference>
<dbReference type="GO" id="GO:0005525">
    <property type="term" value="F:GTP binding"/>
    <property type="evidence" value="ECO:0007669"/>
    <property type="project" value="TreeGrafter"/>
</dbReference>
<feature type="region of interest" description="Disordered" evidence="3">
    <location>
        <begin position="1313"/>
        <end position="1395"/>
    </location>
</feature>
<feature type="compositionally biased region" description="Polar residues" evidence="3">
    <location>
        <begin position="842"/>
        <end position="851"/>
    </location>
</feature>
<feature type="region of interest" description="Disordered" evidence="3">
    <location>
        <begin position="991"/>
        <end position="1041"/>
    </location>
</feature>
<feature type="compositionally biased region" description="Polar residues" evidence="3">
    <location>
        <begin position="215"/>
        <end position="228"/>
    </location>
</feature>
<evidence type="ECO:0000259" key="4">
    <source>
        <dbReference type="PROSITE" id="PS50003"/>
    </source>
</evidence>
<feature type="region of interest" description="Disordered" evidence="3">
    <location>
        <begin position="1"/>
        <end position="123"/>
    </location>
</feature>
<feature type="compositionally biased region" description="Polar residues" evidence="3">
    <location>
        <begin position="55"/>
        <end position="73"/>
    </location>
</feature>
<feature type="region of interest" description="Disordered" evidence="3">
    <location>
        <begin position="560"/>
        <end position="582"/>
    </location>
</feature>
<dbReference type="Gene3D" id="2.30.29.30">
    <property type="entry name" value="Pleckstrin-homology domain (PH domain)/Phosphotyrosine-binding domain (PTB)"/>
    <property type="match status" value="1"/>
</dbReference>
<feature type="compositionally biased region" description="Polar residues" evidence="3">
    <location>
        <begin position="32"/>
        <end position="48"/>
    </location>
</feature>
<dbReference type="GO" id="GO:0051301">
    <property type="term" value="P:cell division"/>
    <property type="evidence" value="ECO:0007669"/>
    <property type="project" value="UniProtKB-KW"/>
</dbReference>
<feature type="compositionally biased region" description="Low complexity" evidence="3">
    <location>
        <begin position="996"/>
        <end position="1017"/>
    </location>
</feature>
<sequence>MARKVQPLRISKNTPSSTPQKMAPSNRALSEISATSMRRNSPSYNQATKKMIVTRETSPYTENSPTKTNTRDFWSSRDPLSPARLDVENSFTDSLRSPSPGADASPKRRPSVERLQQASRVKNSKIFELENKAAYDPSCVPVVERPAANRPTSHSFANNSFTRMDSLRKENNPVRTSPAKGHKRSETEISVPTLTPTKLSSPEGLTFSDRAASPATGSPTKSSLSRTSQFSLHSAMMDNSLTWSDEDRCSTPRALHRQNKSVTFETEPPLIQEYDNPTPEPSNDSRDNSLEENEYYDEDDSFDRGSSADIDDSFESDLENTEKTPVDLPWSGINPEELRRNLIDDEDDVFESSVLHTRPDNEFRRSVSVASDGSSRPLPPLPSTMRHQLRKKESHRQLLHIERAESEELIVRNLDTGEVKELHVSINEGEVQDESVVAELEEFAQSPRRISRESILAKVRGSKYDFDDETEDETFADATENAHPSYAELALYDPDQPVQSREISHEDTLHAEIVEPATIETAVEIKIEEEAVVELSSIPVTPAVETLPSFQLERDSSVVRNISASPSEDEESRYSPTESEINQAQVPEIAPTLHAGESLDDAMSLLTVKDYSDKKSLSSGDLLGLPQYDGEDWGLGMQDYCTPSPPVAQLAPEATPVNAFMEAPIIMPEVSLAASERVGTPDSVIRRTSDAVSDITVSAMPNAPEVAQHVEEQQYDGVHRPVSPVIPERKATIKTGGKLKARPSGTPADFQSLFAGEVDLDQNPMPDTKHASQLDLSLDMPDFVKQDAEQDTGDMLGLDQAFDRVIQNQTKGYLTRQNTKVVVASTRNVSGESNGIAPTPAPSQAKTSPRKPSTEQHFKAEPWNGKQRRKSLRTASAQQGNNGPAPPLPGQQSALGVVTEDRSLLDGTDAGEIERGRLFIKVVGVQELDLPLPKNDRLDFKLTLDNGLHCVTTGALELGHSASIGQEFELVVQNDLEFQLTLSTRLPAPVKPVEEPLTAPSSPTKSSKSTFAKFLSSPKKRAEKERQERELQEAEERRRREEIVRKRASVRPNAFEMMRELVNSSDGSFARAYVNLSEHEEGCFGRKLEVDVPLYNEWALEKDDAVVSSVRSKRGANWGPVRRPPYIIGQLKCQLLYVPKPKDASDEDMPKSMSSAVREMNKASDVVDVAHEGFLSQQGGDCVHWRRRFFSVVGSKLTAYHEHTHQKRAVINLAKASRLVDDKSTLVADHTAGSKARSGRRKSAFAEEDEGYQYVEEGFRIRFANGETIDFYADSRAEKDAWMTTLAQVIGKPDQSARKAKWTDLVLAHEKTHGVSAAAKPEATLTSTTEVRDFVDAPPPPSKESVRKPVPTSTSPLKRPESLPMAQSPAKRPSTPPMQPRAGHRKRDAVKSMIF</sequence>
<evidence type="ECO:0000313" key="6">
    <source>
        <dbReference type="Proteomes" id="UP000503462"/>
    </source>
</evidence>
<dbReference type="Pfam" id="PF00169">
    <property type="entry name" value="PH"/>
    <property type="match status" value="1"/>
</dbReference>
<gene>
    <name evidence="5" type="ORF">AMS68_006815</name>
</gene>
<evidence type="ECO:0000313" key="5">
    <source>
        <dbReference type="EMBL" id="QIX01298.1"/>
    </source>
</evidence>
<evidence type="ECO:0000256" key="1">
    <source>
        <dbReference type="ARBA" id="ARBA00022618"/>
    </source>
</evidence>
<feature type="domain" description="PH" evidence="4">
    <location>
        <begin position="1168"/>
        <end position="1291"/>
    </location>
</feature>
<feature type="region of interest" description="Disordered" evidence="3">
    <location>
        <begin position="829"/>
        <end position="893"/>
    </location>
</feature>
<feature type="region of interest" description="Disordered" evidence="3">
    <location>
        <begin position="366"/>
        <end position="385"/>
    </location>
</feature>
<feature type="compositionally biased region" description="Basic and acidic residues" evidence="3">
    <location>
        <begin position="1020"/>
        <end position="1041"/>
    </location>
</feature>
<feature type="compositionally biased region" description="Polar residues" evidence="3">
    <location>
        <begin position="873"/>
        <end position="882"/>
    </location>
</feature>
<dbReference type="InterPro" id="IPR011993">
    <property type="entry name" value="PH-like_dom_sf"/>
</dbReference>
<accession>A0A6H0Y374</accession>
<feature type="compositionally biased region" description="Polar residues" evidence="3">
    <location>
        <begin position="150"/>
        <end position="163"/>
    </location>
</feature>
<keyword evidence="6" id="KW-1185">Reference proteome</keyword>
<name>A0A6H0Y374_9PEZI</name>
<dbReference type="Proteomes" id="UP000503462">
    <property type="component" value="Chromosome 4"/>
</dbReference>
<dbReference type="InterPro" id="IPR001849">
    <property type="entry name" value="PH_domain"/>
</dbReference>
<dbReference type="OrthoDB" id="2123378at2759"/>
<feature type="compositionally biased region" description="Polar residues" evidence="3">
    <location>
        <begin position="188"/>
        <end position="200"/>
    </location>
</feature>